<keyword evidence="1" id="KW-0812">Transmembrane</keyword>
<keyword evidence="3" id="KW-1185">Reference proteome</keyword>
<name>A0ABX8WCL0_9HYPH</name>
<accession>A0ABX8WCL0</accession>
<evidence type="ECO:0000313" key="3">
    <source>
        <dbReference type="Proteomes" id="UP000825799"/>
    </source>
</evidence>
<protein>
    <submittedName>
        <fullName evidence="2">Uncharacterized protein</fullName>
    </submittedName>
</protein>
<keyword evidence="1" id="KW-1133">Transmembrane helix</keyword>
<reference evidence="2 3" key="1">
    <citation type="submission" date="2021-08" db="EMBL/GenBank/DDBJ databases">
        <title>Devosia salina sp. nov., isolated from the South China Sea sediment.</title>
        <authorList>
            <person name="Zhou Z."/>
        </authorList>
    </citation>
    <scope>NUCLEOTIDE SEQUENCE [LARGE SCALE GENOMIC DNA]</scope>
    <source>
        <strain evidence="2 3">SCS-3</strain>
    </source>
</reference>
<dbReference type="Proteomes" id="UP000825799">
    <property type="component" value="Chromosome"/>
</dbReference>
<feature type="transmembrane region" description="Helical" evidence="1">
    <location>
        <begin position="68"/>
        <end position="90"/>
    </location>
</feature>
<dbReference type="EMBL" id="CP080590">
    <property type="protein sequence ID" value="QYO75167.1"/>
    <property type="molecule type" value="Genomic_DNA"/>
</dbReference>
<dbReference type="InterPro" id="IPR002528">
    <property type="entry name" value="MATE_fam"/>
</dbReference>
<gene>
    <name evidence="2" type="ORF">K1X15_10880</name>
</gene>
<keyword evidence="1" id="KW-0472">Membrane</keyword>
<feature type="transmembrane region" description="Helical" evidence="1">
    <location>
        <begin position="25"/>
        <end position="47"/>
    </location>
</feature>
<evidence type="ECO:0000313" key="2">
    <source>
        <dbReference type="EMBL" id="QYO75167.1"/>
    </source>
</evidence>
<proteinExistence type="predicted"/>
<dbReference type="Pfam" id="PF01554">
    <property type="entry name" value="MatE"/>
    <property type="match status" value="1"/>
</dbReference>
<sequence length="116" mass="12926">MQSAAWLFRDQWDALFTDDPEVMAIVARILPLMTAAYCLTGPQVMLVNYFQAISDARRTALLGLGRTYLLLLPSTALLPMVLGETGIWLARPCQLRQRALGHRRMYRASSLTAAAT</sequence>
<evidence type="ECO:0000256" key="1">
    <source>
        <dbReference type="SAM" id="Phobius"/>
    </source>
</evidence>
<organism evidence="2 3">
    <name type="scientific">Devosia salina</name>
    <dbReference type="NCBI Taxonomy" id="2860336"/>
    <lineage>
        <taxon>Bacteria</taxon>
        <taxon>Pseudomonadati</taxon>
        <taxon>Pseudomonadota</taxon>
        <taxon>Alphaproteobacteria</taxon>
        <taxon>Hyphomicrobiales</taxon>
        <taxon>Devosiaceae</taxon>
        <taxon>Devosia</taxon>
    </lineage>
</organism>